<dbReference type="PROSITE" id="PS50088">
    <property type="entry name" value="ANK_REPEAT"/>
    <property type="match status" value="6"/>
</dbReference>
<comment type="caution">
    <text evidence="5">The sequence shown here is derived from an EMBL/GenBank/DDBJ whole genome shotgun (WGS) entry which is preliminary data.</text>
</comment>
<feature type="repeat" description="ANK" evidence="3">
    <location>
        <begin position="16"/>
        <end position="48"/>
    </location>
</feature>
<evidence type="ECO:0000256" key="3">
    <source>
        <dbReference type="PROSITE-ProRule" id="PRU00023"/>
    </source>
</evidence>
<feature type="compositionally biased region" description="Acidic residues" evidence="4">
    <location>
        <begin position="583"/>
        <end position="608"/>
    </location>
</feature>
<reference evidence="5 6" key="1">
    <citation type="submission" date="2017-11" db="EMBL/GenBank/DDBJ databases">
        <title>Comparative genomics of Botrytis spp.</title>
        <authorList>
            <person name="Valero-Jimenez C.A."/>
            <person name="Tapia P."/>
            <person name="Veloso J."/>
            <person name="Silva-Moreno E."/>
            <person name="Staats M."/>
            <person name="Valdes J.H."/>
            <person name="Van Kan J.A.L."/>
        </authorList>
    </citation>
    <scope>NUCLEOTIDE SEQUENCE [LARGE SCALE GENOMIC DNA]</scope>
    <source>
        <strain evidence="5 6">MUCL2830</strain>
    </source>
</reference>
<evidence type="ECO:0000256" key="2">
    <source>
        <dbReference type="ARBA" id="ARBA00023043"/>
    </source>
</evidence>
<dbReference type="AlphaFoldDB" id="A0A4Y8D3N8"/>
<feature type="repeat" description="ANK" evidence="3">
    <location>
        <begin position="258"/>
        <end position="287"/>
    </location>
</feature>
<evidence type="ECO:0000256" key="1">
    <source>
        <dbReference type="ARBA" id="ARBA00022737"/>
    </source>
</evidence>
<name>A0A4Y8D3N8_9HELO</name>
<feature type="repeat" description="ANK" evidence="3">
    <location>
        <begin position="193"/>
        <end position="219"/>
    </location>
</feature>
<dbReference type="Pfam" id="PF00023">
    <property type="entry name" value="Ank"/>
    <property type="match status" value="1"/>
</dbReference>
<dbReference type="InterPro" id="IPR002110">
    <property type="entry name" value="Ankyrin_rpt"/>
</dbReference>
<feature type="repeat" description="ANK" evidence="3">
    <location>
        <begin position="288"/>
        <end position="320"/>
    </location>
</feature>
<dbReference type="Proteomes" id="UP000297299">
    <property type="component" value="Unassembled WGS sequence"/>
</dbReference>
<dbReference type="PROSITE" id="PS50297">
    <property type="entry name" value="ANK_REP_REGION"/>
    <property type="match status" value="6"/>
</dbReference>
<organism evidence="5 6">
    <name type="scientific">Botryotinia calthae</name>
    <dbReference type="NCBI Taxonomy" id="38488"/>
    <lineage>
        <taxon>Eukaryota</taxon>
        <taxon>Fungi</taxon>
        <taxon>Dikarya</taxon>
        <taxon>Ascomycota</taxon>
        <taxon>Pezizomycotina</taxon>
        <taxon>Leotiomycetes</taxon>
        <taxon>Helotiales</taxon>
        <taxon>Sclerotiniaceae</taxon>
        <taxon>Botryotinia</taxon>
    </lineage>
</organism>
<evidence type="ECO:0000256" key="4">
    <source>
        <dbReference type="SAM" id="MobiDB-lite"/>
    </source>
</evidence>
<dbReference type="Gene3D" id="1.25.40.20">
    <property type="entry name" value="Ankyrin repeat-containing domain"/>
    <property type="match status" value="3"/>
</dbReference>
<evidence type="ECO:0000313" key="5">
    <source>
        <dbReference type="EMBL" id="TEY66758.1"/>
    </source>
</evidence>
<gene>
    <name evidence="5" type="ORF">BOTCAL_0133g00160</name>
</gene>
<dbReference type="STRING" id="38488.A0A4Y8D3N8"/>
<dbReference type="PANTHER" id="PTHR24198">
    <property type="entry name" value="ANKYRIN REPEAT AND PROTEIN KINASE DOMAIN-CONTAINING PROTEIN"/>
    <property type="match status" value="1"/>
</dbReference>
<protein>
    <submittedName>
        <fullName evidence="5">Uncharacterized protein</fullName>
    </submittedName>
</protein>
<keyword evidence="1" id="KW-0677">Repeat</keyword>
<keyword evidence="6" id="KW-1185">Reference proteome</keyword>
<feature type="repeat" description="ANK" evidence="3">
    <location>
        <begin position="163"/>
        <end position="195"/>
    </location>
</feature>
<evidence type="ECO:0000313" key="6">
    <source>
        <dbReference type="Proteomes" id="UP000297299"/>
    </source>
</evidence>
<dbReference type="PRINTS" id="PR01415">
    <property type="entry name" value="ANKYRIN"/>
</dbReference>
<feature type="repeat" description="ANK" evidence="3">
    <location>
        <begin position="321"/>
        <end position="353"/>
    </location>
</feature>
<accession>A0A4Y8D3N8</accession>
<feature type="region of interest" description="Disordered" evidence="4">
    <location>
        <begin position="582"/>
        <end position="615"/>
    </location>
</feature>
<dbReference type="Pfam" id="PF12796">
    <property type="entry name" value="Ank_2"/>
    <property type="match status" value="3"/>
</dbReference>
<dbReference type="OrthoDB" id="3534805at2759"/>
<dbReference type="SMART" id="SM00248">
    <property type="entry name" value="ANK"/>
    <property type="match status" value="10"/>
</dbReference>
<proteinExistence type="predicted"/>
<dbReference type="EMBL" id="PHWZ01000133">
    <property type="protein sequence ID" value="TEY66758.1"/>
    <property type="molecule type" value="Genomic_DNA"/>
</dbReference>
<keyword evidence="2 3" id="KW-0040">ANK repeat</keyword>
<dbReference type="PANTHER" id="PTHR24198:SF165">
    <property type="entry name" value="ANKYRIN REPEAT-CONTAINING PROTEIN-RELATED"/>
    <property type="match status" value="1"/>
</dbReference>
<dbReference type="InterPro" id="IPR036770">
    <property type="entry name" value="Ankyrin_rpt-contain_sf"/>
</dbReference>
<dbReference type="SUPFAM" id="SSF48403">
    <property type="entry name" value="Ankyrin repeat"/>
    <property type="match status" value="3"/>
</dbReference>
<sequence>MEVLLSRGANVSKNPSKSTLLHLAAGSGDGRIVRLLLQYGADFQARNWMGRTPALVVLNLGLAGSASSADAFSNSDLLGPELELVEDNKFVSPAIEEAIRCRDLEKLKYLLQNGCSLEGSCSCGCSPLLVALTVAGKEVSHLIAEAGVSLGGVVVCPIPRPTAGFTPLNLAALYGDEQLLEKIIEIGQSNSVQSVHPLHIAAYNGYPACVRILLSHGFDGQCGVNDKTSLEKPLFYQEARMLSCKDGRMSIVQDICGTSLHYASLRGHIDVITELLLFGADLDAQDKDGCTPLHLATRCGHNQTCDLLVSAGASVLSRDHEGLSPIHYAIQKGYHYIVEIMIKQSVSSDSLLQHVGNLLDFACFYSNAETIEILIAAGMKIDSIDIYGSPALFSAISNAALTEEFKIKLLQGAENPYVYQTLSSESLLTNLCIESLLLTTRELLKRVPKDKIYQYINYISIFGTALYCAAGSREQSLKIAELLIDHGAELELIKPSHGTPLMGACYFGYYDMVVLLLKNGARTTCNKRDGTQMTAVEEARHHPDIVSLLKNFEQKGVEALNEPRPVLLANMVKVEGCMNRIAEEEEQGEDMEKEECEESGEDEALENDISEKDKE</sequence>